<feature type="signal peptide" evidence="1">
    <location>
        <begin position="1"/>
        <end position="22"/>
    </location>
</feature>
<evidence type="ECO:0000259" key="2">
    <source>
        <dbReference type="PROSITE" id="PS51465"/>
    </source>
</evidence>
<dbReference type="SUPFAM" id="SSF100895">
    <property type="entry name" value="Kazal-type serine protease inhibitors"/>
    <property type="match status" value="1"/>
</dbReference>
<name>A0A7G7WZ07_9CNID</name>
<dbReference type="PROSITE" id="PS51465">
    <property type="entry name" value="KAZAL_2"/>
    <property type="match status" value="1"/>
</dbReference>
<proteinExistence type="evidence at transcript level"/>
<dbReference type="Pfam" id="PF00050">
    <property type="entry name" value="Kazal_1"/>
    <property type="match status" value="1"/>
</dbReference>
<dbReference type="EMBL" id="MT747622">
    <property type="protein sequence ID" value="QNH72556.1"/>
    <property type="molecule type" value="mRNA"/>
</dbReference>
<evidence type="ECO:0000256" key="1">
    <source>
        <dbReference type="SAM" id="SignalP"/>
    </source>
</evidence>
<dbReference type="EMBL" id="MT747562">
    <property type="protein sequence ID" value="QNH72496.1"/>
    <property type="molecule type" value="mRNA"/>
</dbReference>
<dbReference type="AlphaFoldDB" id="A0A7G7WZ07"/>
<feature type="chain" id="PRO_5033590182" evidence="1">
    <location>
        <begin position="23"/>
        <end position="101"/>
    </location>
</feature>
<organism evidence="3">
    <name type="scientific">Pachycerianthus maua</name>
    <dbReference type="NCBI Taxonomy" id="2736681"/>
    <lineage>
        <taxon>Eukaryota</taxon>
        <taxon>Metazoa</taxon>
        <taxon>Cnidaria</taxon>
        <taxon>Anthozoa</taxon>
        <taxon>Ceriantharia</taxon>
        <taxon>Spirularia</taxon>
        <taxon>Cerianthidae</taxon>
        <taxon>Pachycerianthus</taxon>
    </lineage>
</organism>
<reference evidence="3" key="1">
    <citation type="journal article" date="2020" name="Mar. Drugs">
        <title>Transcriptomic Analysis of Four Cerianthid (Cnidaria, Ceriantharia) Venoms.</title>
        <authorList>
            <person name="Klompen A.M.L."/>
            <person name="Macrander J."/>
            <person name="Reitzel A.M."/>
            <person name="Stampar S.N."/>
        </authorList>
    </citation>
    <scope>NUCLEOTIDE SEQUENCE</scope>
</reference>
<dbReference type="InterPro" id="IPR036058">
    <property type="entry name" value="Kazal_dom_sf"/>
</dbReference>
<dbReference type="Gene3D" id="3.30.60.30">
    <property type="match status" value="1"/>
</dbReference>
<accession>A0A7G7WZ07</accession>
<reference evidence="3" key="2">
    <citation type="submission" date="2020-07" db="EMBL/GenBank/DDBJ databases">
        <authorList>
            <person name="Klompen A.L."/>
            <person name="Macrander J."/>
            <person name="Reitzel A.M."/>
            <person name="Stampar S.N."/>
        </authorList>
    </citation>
    <scope>NUCLEOTIDE SEQUENCE</scope>
</reference>
<dbReference type="CDD" id="cd00104">
    <property type="entry name" value="KAZAL_FS"/>
    <property type="match status" value="1"/>
</dbReference>
<protein>
    <submittedName>
        <fullName evidence="3">Toxin candidate TRINITY_DN37551_c1_g3_i1</fullName>
    </submittedName>
</protein>
<feature type="domain" description="Kazal-like" evidence="2">
    <location>
        <begin position="19"/>
        <end position="80"/>
    </location>
</feature>
<sequence length="101" mass="11173">MEQRSLVFVVISSSIILSNVLAQGLSDPHFNLACLPVYKPVCGSDGKTYDSLCEVGVSNCAKSGTSEPRVRMLHEGHCTQDSLPRKKVKCLRVNRKKFLFC</sequence>
<keyword evidence="1" id="KW-0732">Signal</keyword>
<dbReference type="SMART" id="SM00280">
    <property type="entry name" value="KAZAL"/>
    <property type="match status" value="1"/>
</dbReference>
<evidence type="ECO:0000313" key="3">
    <source>
        <dbReference type="EMBL" id="QNH72496.1"/>
    </source>
</evidence>
<dbReference type="InterPro" id="IPR002350">
    <property type="entry name" value="Kazal_dom"/>
</dbReference>